<protein>
    <recommendedName>
        <fullName evidence="4">DUF624 domain-containing protein</fullName>
    </recommendedName>
</protein>
<sequence>MNEPRGIIRLSVKVGQILLLGVKLQLLFLLFALRGAVVLGVFPALAACAKLILRRMEKRPDEVGALFGTARDTWPALYAEFRTFYQQAFWEMNGIGYLGLLAVAALVVDLAVNQAFLHSAVLQWGLIVLLVGVLSYWLYVLTIYARYQLHFWQYFRQALIISVAHFTNTLAIVIGSVAATALLVLFPALSLVALVPLYLTPTVWFSYQSCQRVEAVMHYAA</sequence>
<evidence type="ECO:0000313" key="2">
    <source>
        <dbReference type="EMBL" id="ERL65725.1"/>
    </source>
</evidence>
<accession>U4TQK6</accession>
<dbReference type="eggNOG" id="ENOG5032DA3">
    <property type="taxonomic scope" value="Bacteria"/>
</dbReference>
<dbReference type="Proteomes" id="UP000030647">
    <property type="component" value="Unassembled WGS sequence"/>
</dbReference>
<feature type="transmembrane region" description="Helical" evidence="1">
    <location>
        <begin position="26"/>
        <end position="49"/>
    </location>
</feature>
<proteinExistence type="predicted"/>
<gene>
    <name evidence="2" type="ORF">L248_2411</name>
</gene>
<organism evidence="2 3">
    <name type="scientific">Schleiferilactobacillus shenzhenensis LY-73</name>
    <dbReference type="NCBI Taxonomy" id="1231336"/>
    <lineage>
        <taxon>Bacteria</taxon>
        <taxon>Bacillati</taxon>
        <taxon>Bacillota</taxon>
        <taxon>Bacilli</taxon>
        <taxon>Lactobacillales</taxon>
        <taxon>Lactobacillaceae</taxon>
        <taxon>Schleiferilactobacillus</taxon>
    </lineage>
</organism>
<dbReference type="Pfam" id="PF04854">
    <property type="entry name" value="DUF624"/>
    <property type="match status" value="1"/>
</dbReference>
<dbReference type="EMBL" id="KI271585">
    <property type="protein sequence ID" value="ERL65725.1"/>
    <property type="molecule type" value="Genomic_DNA"/>
</dbReference>
<name>U4TQK6_9LACO</name>
<dbReference type="OrthoDB" id="2185447at2"/>
<dbReference type="InterPro" id="IPR006938">
    <property type="entry name" value="DUF624"/>
</dbReference>
<dbReference type="AlphaFoldDB" id="U4TQK6"/>
<keyword evidence="1" id="KW-0812">Transmembrane</keyword>
<evidence type="ECO:0008006" key="4">
    <source>
        <dbReference type="Google" id="ProtNLM"/>
    </source>
</evidence>
<evidence type="ECO:0000256" key="1">
    <source>
        <dbReference type="SAM" id="Phobius"/>
    </source>
</evidence>
<feature type="transmembrane region" description="Helical" evidence="1">
    <location>
        <begin position="122"/>
        <end position="145"/>
    </location>
</feature>
<keyword evidence="1" id="KW-0472">Membrane</keyword>
<feature type="transmembrane region" description="Helical" evidence="1">
    <location>
        <begin position="166"/>
        <end position="199"/>
    </location>
</feature>
<reference evidence="3" key="1">
    <citation type="journal article" date="2013" name="Genome Announc.">
        <title>Whole-Genome Sequencing of Lactobacillus shenzhenensis Strain LY-73T.</title>
        <authorList>
            <person name="Lin Z."/>
            <person name="Liu Z."/>
            <person name="Yang R."/>
            <person name="Zou Y."/>
            <person name="Wan D."/>
            <person name="Chen J."/>
            <person name="Guo M."/>
            <person name="Zhao J."/>
            <person name="Fang C."/>
            <person name="Yang R."/>
            <person name="Liu F."/>
        </authorList>
    </citation>
    <scope>NUCLEOTIDE SEQUENCE [LARGE SCALE GENOMIC DNA]</scope>
    <source>
        <strain evidence="3">LY-73</strain>
    </source>
</reference>
<dbReference type="RefSeq" id="WP_022529077.1">
    <property type="nucleotide sequence ID" value="NZ_KI271585.1"/>
</dbReference>
<dbReference type="STRING" id="1231336.L248_2411"/>
<feature type="transmembrane region" description="Helical" evidence="1">
    <location>
        <begin position="95"/>
        <end position="116"/>
    </location>
</feature>
<keyword evidence="3" id="KW-1185">Reference proteome</keyword>
<evidence type="ECO:0000313" key="3">
    <source>
        <dbReference type="Proteomes" id="UP000030647"/>
    </source>
</evidence>
<keyword evidence="1" id="KW-1133">Transmembrane helix</keyword>
<dbReference type="HOGENOM" id="CLU_081578_4_1_9"/>